<gene>
    <name evidence="3" type="ORF">F8158_22595</name>
</gene>
<feature type="transmembrane region" description="Helical" evidence="1">
    <location>
        <begin position="193"/>
        <end position="211"/>
    </location>
</feature>
<keyword evidence="1" id="KW-0472">Membrane</keyword>
<dbReference type="PANTHER" id="PTHR39430">
    <property type="entry name" value="MEMBRANE-ASSOCIATED PROTEASE-RELATED"/>
    <property type="match status" value="1"/>
</dbReference>
<feature type="transmembrane region" description="Helical" evidence="1">
    <location>
        <begin position="99"/>
        <end position="121"/>
    </location>
</feature>
<keyword evidence="3" id="KW-0645">Protease</keyword>
<feature type="transmembrane region" description="Helical" evidence="1">
    <location>
        <begin position="168"/>
        <end position="187"/>
    </location>
</feature>
<dbReference type="RefSeq" id="WP_000794823.1">
    <property type="nucleotide sequence ID" value="NZ_CAADRQ010000059.1"/>
</dbReference>
<feature type="transmembrane region" description="Helical" evidence="1">
    <location>
        <begin position="127"/>
        <end position="147"/>
    </location>
</feature>
<keyword evidence="1" id="KW-1133">Transmembrane helix</keyword>
<dbReference type="GO" id="GO:0080120">
    <property type="term" value="P:CAAX-box protein maturation"/>
    <property type="evidence" value="ECO:0007669"/>
    <property type="project" value="UniProtKB-ARBA"/>
</dbReference>
<comment type="caution">
    <text evidence="3">The sequence shown here is derived from an EMBL/GenBank/DDBJ whole genome shotgun (WGS) entry which is preliminary data.</text>
</comment>
<feature type="domain" description="CAAX prenyl protease 2/Lysostaphin resistance protein A-like" evidence="2">
    <location>
        <begin position="138"/>
        <end position="228"/>
    </location>
</feature>
<dbReference type="GO" id="GO:0008237">
    <property type="term" value="F:metallopeptidase activity"/>
    <property type="evidence" value="ECO:0007669"/>
    <property type="project" value="UniProtKB-KW"/>
</dbReference>
<evidence type="ECO:0000259" key="2">
    <source>
        <dbReference type="Pfam" id="PF02517"/>
    </source>
</evidence>
<evidence type="ECO:0000313" key="4">
    <source>
        <dbReference type="Proteomes" id="UP000477920"/>
    </source>
</evidence>
<feature type="transmembrane region" description="Helical" evidence="1">
    <location>
        <begin position="269"/>
        <end position="288"/>
    </location>
</feature>
<dbReference type="EMBL" id="WBPB01000066">
    <property type="protein sequence ID" value="KAB2493157.1"/>
    <property type="molecule type" value="Genomic_DNA"/>
</dbReference>
<keyword evidence="3" id="KW-0378">Hydrolase</keyword>
<accession>A0AB34D1Q2</accession>
<dbReference type="Pfam" id="PF02517">
    <property type="entry name" value="Rce1-like"/>
    <property type="match status" value="1"/>
</dbReference>
<feature type="transmembrane region" description="Helical" evidence="1">
    <location>
        <begin position="60"/>
        <end position="79"/>
    </location>
</feature>
<feature type="transmembrane region" description="Helical" evidence="1">
    <location>
        <begin position="231"/>
        <end position="249"/>
    </location>
</feature>
<dbReference type="GO" id="GO:0004175">
    <property type="term" value="F:endopeptidase activity"/>
    <property type="evidence" value="ECO:0007669"/>
    <property type="project" value="UniProtKB-ARBA"/>
</dbReference>
<protein>
    <submittedName>
        <fullName evidence="3">CPBP family intramembrane metalloprotease</fullName>
    </submittedName>
</protein>
<sequence length="298" mass="33525">MKNNSFIIIEAAKAGRKKVHPVFAVILAIIFLTLGELFMLFMLFLPKAETIFMKGIYDNVRMVLTFGGAIFILFIWVRFVEKRPFSSIGFWKEKWMRKYLKGALIGFVFISTPVILLLLMGSVKLQVQHITSTVIVGIVGSLVAFLIQGATEEIIVRGWLFPVLSVRSRIWVGIVVTSFLFGFLHLLNPGITILSISNIILVGVFAAFYVLKDSSLWGICAWHSIWNWAQYNVYGFAVSGMTIYSTPLFKPATNGPEFLHGGSFGIEGSIITTIMLTIASIVLWRKLWGRKAKQRNFS</sequence>
<dbReference type="AlphaFoldDB" id="A0AB34D1Q2"/>
<dbReference type="Proteomes" id="UP000477920">
    <property type="component" value="Unassembled WGS sequence"/>
</dbReference>
<reference evidence="3 4" key="1">
    <citation type="submission" date="2019-10" db="EMBL/GenBank/DDBJ databases">
        <title>Bacillus from the desert of Cuatro Cinegas, Coahuila.</title>
        <authorList>
            <person name="Olmedo-Alvarez G."/>
            <person name="Saldana S."/>
            <person name="Barcelo D."/>
        </authorList>
    </citation>
    <scope>NUCLEOTIDE SEQUENCE [LARGE SCALE GENOMIC DNA]</scope>
    <source>
        <strain evidence="3 4">CH101a_3T</strain>
    </source>
</reference>
<feature type="transmembrane region" description="Helical" evidence="1">
    <location>
        <begin position="21"/>
        <end position="45"/>
    </location>
</feature>
<keyword evidence="3" id="KW-0482">Metalloprotease</keyword>
<organism evidence="3 4">
    <name type="scientific">Bacillus cereus</name>
    <dbReference type="NCBI Taxonomy" id="1396"/>
    <lineage>
        <taxon>Bacteria</taxon>
        <taxon>Bacillati</taxon>
        <taxon>Bacillota</taxon>
        <taxon>Bacilli</taxon>
        <taxon>Bacillales</taxon>
        <taxon>Bacillaceae</taxon>
        <taxon>Bacillus</taxon>
        <taxon>Bacillus cereus group</taxon>
    </lineage>
</organism>
<evidence type="ECO:0000313" key="3">
    <source>
        <dbReference type="EMBL" id="KAB2493157.1"/>
    </source>
</evidence>
<evidence type="ECO:0000256" key="1">
    <source>
        <dbReference type="SAM" id="Phobius"/>
    </source>
</evidence>
<keyword evidence="1" id="KW-0812">Transmembrane</keyword>
<dbReference type="InterPro" id="IPR003675">
    <property type="entry name" value="Rce1/LyrA-like_dom"/>
</dbReference>
<dbReference type="PANTHER" id="PTHR39430:SF1">
    <property type="entry name" value="PROTEASE"/>
    <property type="match status" value="1"/>
</dbReference>
<proteinExistence type="predicted"/>
<name>A0AB34D1Q2_BACCE</name>